<keyword evidence="3" id="KW-0808">Transferase</keyword>
<dbReference type="Pfam" id="PF00156">
    <property type="entry name" value="Pribosyltran"/>
    <property type="match status" value="1"/>
</dbReference>
<feature type="domain" description="Phosphoribosyltransferase" evidence="1">
    <location>
        <begin position="38"/>
        <end position="218"/>
    </location>
</feature>
<dbReference type="GO" id="GO:0016740">
    <property type="term" value="F:transferase activity"/>
    <property type="evidence" value="ECO:0007669"/>
    <property type="project" value="UniProtKB-KW"/>
</dbReference>
<dbReference type="Proteomes" id="UP000630887">
    <property type="component" value="Unassembled WGS sequence"/>
</dbReference>
<sequence length="475" mass="49384">MLIYSRAATAVRAGHWTVTNPGGGEVGPMSFRHRVDAGRRLARRLEHLRGTDLVVLGLPRGGVPVAAEVARVLGAPLDVIVVRKLGVPFQPEVAMGAVGEDGALVLNTDVLRAARVGERELAAVERHERAEVDDRVRRFRGLRSRVPLDGRTAVIVDDGIATGATARAACEVARAHGAARVVLAVPVASPSAVEQLSHVADDVVCVEIPAYFAAVGQFYDDFRATTDDQVAALLQQAADQPAGSPATPDDPPGDVCDPPALDTDVTVMAGDTRLAGRLTLPADAGGLVVFVHGSGSSRHSPRNRYVAAFLNGAGLGTLLFDLLTPQEEADRGNVFDIELLAARLGGTLAWLRDRPATAQLPVGLFGASTGAAAALWAAAEPDAGIAAVVSRGGRPDLAAPRLSHVQAPTLLVVGGLDTVVLQLNQAAAAMLRCEHRLSVVPGATHLFEEPGTLQAAAALARAWFANHLPALGRAA</sequence>
<reference evidence="3 4" key="1">
    <citation type="submission" date="2021-01" db="EMBL/GenBank/DDBJ databases">
        <title>Whole genome shotgun sequence of Catellatospora coxensis NBRC 107359.</title>
        <authorList>
            <person name="Komaki H."/>
            <person name="Tamura T."/>
        </authorList>
    </citation>
    <scope>NUCLEOTIDE SEQUENCE [LARGE SCALE GENOMIC DNA]</scope>
    <source>
        <strain evidence="3 4">NBRC 107359</strain>
    </source>
</reference>
<accession>A0A8J3KM61</accession>
<dbReference type="InterPro" id="IPR002925">
    <property type="entry name" value="Dienelactn_hydro"/>
</dbReference>
<evidence type="ECO:0000259" key="1">
    <source>
        <dbReference type="Pfam" id="PF00156"/>
    </source>
</evidence>
<evidence type="ECO:0000259" key="2">
    <source>
        <dbReference type="Pfam" id="PF01738"/>
    </source>
</evidence>
<protein>
    <submittedName>
        <fullName evidence="3">Putative phosphoribosyl transferase</fullName>
    </submittedName>
</protein>
<evidence type="ECO:0000313" key="4">
    <source>
        <dbReference type="Proteomes" id="UP000630887"/>
    </source>
</evidence>
<dbReference type="AlphaFoldDB" id="A0A8J3KM61"/>
<dbReference type="GO" id="GO:0016787">
    <property type="term" value="F:hydrolase activity"/>
    <property type="evidence" value="ECO:0007669"/>
    <property type="project" value="InterPro"/>
</dbReference>
<dbReference type="Gene3D" id="3.40.50.1820">
    <property type="entry name" value="alpha/beta hydrolase"/>
    <property type="match status" value="1"/>
</dbReference>
<dbReference type="SUPFAM" id="SSF53474">
    <property type="entry name" value="alpha/beta-Hydrolases"/>
    <property type="match status" value="1"/>
</dbReference>
<dbReference type="Gene3D" id="3.30.1310.20">
    <property type="entry name" value="PRTase-like"/>
    <property type="match status" value="1"/>
</dbReference>
<organism evidence="3 4">
    <name type="scientific">Catellatospora coxensis</name>
    <dbReference type="NCBI Taxonomy" id="310354"/>
    <lineage>
        <taxon>Bacteria</taxon>
        <taxon>Bacillati</taxon>
        <taxon>Actinomycetota</taxon>
        <taxon>Actinomycetes</taxon>
        <taxon>Micromonosporales</taxon>
        <taxon>Micromonosporaceae</taxon>
        <taxon>Catellatospora</taxon>
    </lineage>
</organism>
<dbReference type="Pfam" id="PF01738">
    <property type="entry name" value="DLH"/>
    <property type="match status" value="1"/>
</dbReference>
<gene>
    <name evidence="3" type="ORF">Cco03nite_22770</name>
</gene>
<name>A0A8J3KM61_9ACTN</name>
<dbReference type="InterPro" id="IPR029057">
    <property type="entry name" value="PRTase-like"/>
</dbReference>
<feature type="domain" description="Dienelactone hydrolase" evidence="2">
    <location>
        <begin position="342"/>
        <end position="463"/>
    </location>
</feature>
<dbReference type="InterPro" id="IPR029058">
    <property type="entry name" value="AB_hydrolase_fold"/>
</dbReference>
<comment type="caution">
    <text evidence="3">The sequence shown here is derived from an EMBL/GenBank/DDBJ whole genome shotgun (WGS) entry which is preliminary data.</text>
</comment>
<proteinExistence type="predicted"/>
<keyword evidence="4" id="KW-1185">Reference proteome</keyword>
<dbReference type="EMBL" id="BONI01000016">
    <property type="protein sequence ID" value="GIG05577.1"/>
    <property type="molecule type" value="Genomic_DNA"/>
</dbReference>
<dbReference type="Gene3D" id="3.40.50.2020">
    <property type="match status" value="1"/>
</dbReference>
<dbReference type="InterPro" id="IPR000836">
    <property type="entry name" value="PRTase_dom"/>
</dbReference>
<dbReference type="SUPFAM" id="SSF53271">
    <property type="entry name" value="PRTase-like"/>
    <property type="match status" value="1"/>
</dbReference>
<evidence type="ECO:0000313" key="3">
    <source>
        <dbReference type="EMBL" id="GIG05577.1"/>
    </source>
</evidence>
<dbReference type="CDD" id="cd06223">
    <property type="entry name" value="PRTases_typeI"/>
    <property type="match status" value="1"/>
</dbReference>